<feature type="compositionally biased region" description="Polar residues" evidence="1">
    <location>
        <begin position="22"/>
        <end position="38"/>
    </location>
</feature>
<dbReference type="RefSeq" id="XP_040659935.1">
    <property type="nucleotide sequence ID" value="XM_040799052.1"/>
</dbReference>
<gene>
    <name evidence="2" type="ORF">DCS_01720</name>
</gene>
<feature type="compositionally biased region" description="Basic and acidic residues" evidence="1">
    <location>
        <begin position="100"/>
        <end position="118"/>
    </location>
</feature>
<comment type="caution">
    <text evidence="2">The sequence shown here is derived from an EMBL/GenBank/DDBJ whole genome shotgun (WGS) entry which is preliminary data.</text>
</comment>
<evidence type="ECO:0008006" key="4">
    <source>
        <dbReference type="Google" id="ProtNLM"/>
    </source>
</evidence>
<feature type="compositionally biased region" description="Basic and acidic residues" evidence="1">
    <location>
        <begin position="197"/>
        <end position="211"/>
    </location>
</feature>
<feature type="region of interest" description="Disordered" evidence="1">
    <location>
        <begin position="80"/>
        <end position="123"/>
    </location>
</feature>
<name>A0A151GU53_DRECN</name>
<dbReference type="OrthoDB" id="2687452at2759"/>
<accession>A0A151GU53</accession>
<feature type="region of interest" description="Disordered" evidence="1">
    <location>
        <begin position="1"/>
        <end position="52"/>
    </location>
</feature>
<dbReference type="Proteomes" id="UP000076580">
    <property type="component" value="Chromosome 01"/>
</dbReference>
<evidence type="ECO:0000313" key="2">
    <source>
        <dbReference type="EMBL" id="KYK60583.1"/>
    </source>
</evidence>
<keyword evidence="3" id="KW-1185">Reference proteome</keyword>
<organism evidence="2 3">
    <name type="scientific">Drechmeria coniospora</name>
    <name type="common">Nematophagous fungus</name>
    <name type="synonym">Meria coniospora</name>
    <dbReference type="NCBI Taxonomy" id="98403"/>
    <lineage>
        <taxon>Eukaryota</taxon>
        <taxon>Fungi</taxon>
        <taxon>Dikarya</taxon>
        <taxon>Ascomycota</taxon>
        <taxon>Pezizomycotina</taxon>
        <taxon>Sordariomycetes</taxon>
        <taxon>Hypocreomycetidae</taxon>
        <taxon>Hypocreales</taxon>
        <taxon>Ophiocordycipitaceae</taxon>
        <taxon>Drechmeria</taxon>
    </lineage>
</organism>
<evidence type="ECO:0000313" key="3">
    <source>
        <dbReference type="Proteomes" id="UP000076580"/>
    </source>
</evidence>
<feature type="compositionally biased region" description="Basic residues" evidence="1">
    <location>
        <begin position="246"/>
        <end position="256"/>
    </location>
</feature>
<dbReference type="GeneID" id="63714363"/>
<sequence length="256" mass="28974">MEYTANTSNHRSHRSGASHSSYGNGSLTPEQSHPSHSLSFHEHPDGSTYGSLPSSVIASPMIGNGFDTLRAHSLPVASPNTLSDYTQLSPVSPTAYYGSPDRDNELDSPRKSPEDGRASRKRSQSGLDYPVCCLYPGCMAKPFRRRADLDRHYKHRHAPESQKVSFNCDYPRCARHLDPFHRLDHFRDHLRDFHKEEIEKRGGPAPEERSGSRRASPTWWRCSKCLRRVTVDRGGNECPNCTKSSQGKRRQSRRKD</sequence>
<proteinExistence type="predicted"/>
<feature type="region of interest" description="Disordered" evidence="1">
    <location>
        <begin position="232"/>
        <end position="256"/>
    </location>
</feature>
<dbReference type="InParanoid" id="A0A151GU53"/>
<feature type="region of interest" description="Disordered" evidence="1">
    <location>
        <begin position="197"/>
        <end position="217"/>
    </location>
</feature>
<feature type="compositionally biased region" description="Polar residues" evidence="1">
    <location>
        <begin position="80"/>
        <end position="92"/>
    </location>
</feature>
<reference evidence="2 3" key="1">
    <citation type="journal article" date="2016" name="Sci. Rep.">
        <title>Insights into Adaptations to a Near-Obligate Nematode Endoparasitic Lifestyle from the Finished Genome of Drechmeria coniospora.</title>
        <authorList>
            <person name="Zhang L."/>
            <person name="Zhou Z."/>
            <person name="Guo Q."/>
            <person name="Fokkens L."/>
            <person name="Miskei M."/>
            <person name="Pocsi I."/>
            <person name="Zhang W."/>
            <person name="Chen M."/>
            <person name="Wang L."/>
            <person name="Sun Y."/>
            <person name="Donzelli B.G."/>
            <person name="Gibson D.M."/>
            <person name="Nelson D.R."/>
            <person name="Luo J.G."/>
            <person name="Rep M."/>
            <person name="Liu H."/>
            <person name="Yang S."/>
            <person name="Wang J."/>
            <person name="Krasnoff S.B."/>
            <person name="Xu Y."/>
            <person name="Molnar I."/>
            <person name="Lin M."/>
        </authorList>
    </citation>
    <scope>NUCLEOTIDE SEQUENCE [LARGE SCALE GENOMIC DNA]</scope>
    <source>
        <strain evidence="2 3">ARSEF 6962</strain>
    </source>
</reference>
<dbReference type="AlphaFoldDB" id="A0A151GU53"/>
<evidence type="ECO:0000256" key="1">
    <source>
        <dbReference type="SAM" id="MobiDB-lite"/>
    </source>
</evidence>
<protein>
    <recommendedName>
        <fullName evidence="4">C2H2-type domain-containing protein</fullName>
    </recommendedName>
</protein>
<dbReference type="EMBL" id="LAYC01000001">
    <property type="protein sequence ID" value="KYK60583.1"/>
    <property type="molecule type" value="Genomic_DNA"/>
</dbReference>